<evidence type="ECO:0000313" key="1">
    <source>
        <dbReference type="EMBL" id="KAI1861932.1"/>
    </source>
</evidence>
<organism evidence="1 2">
    <name type="scientific">Neoarthrinium moseri</name>
    <dbReference type="NCBI Taxonomy" id="1658444"/>
    <lineage>
        <taxon>Eukaryota</taxon>
        <taxon>Fungi</taxon>
        <taxon>Dikarya</taxon>
        <taxon>Ascomycota</taxon>
        <taxon>Pezizomycotina</taxon>
        <taxon>Sordariomycetes</taxon>
        <taxon>Xylariomycetidae</taxon>
        <taxon>Amphisphaeriales</taxon>
        <taxon>Apiosporaceae</taxon>
        <taxon>Neoarthrinium</taxon>
    </lineage>
</organism>
<dbReference type="EMBL" id="JAFIMR010000028">
    <property type="protein sequence ID" value="KAI1861932.1"/>
    <property type="molecule type" value="Genomic_DNA"/>
</dbReference>
<dbReference type="CDD" id="cd07822">
    <property type="entry name" value="SRPBCC_4"/>
    <property type="match status" value="1"/>
</dbReference>
<comment type="caution">
    <text evidence="1">The sequence shown here is derived from an EMBL/GenBank/DDBJ whole genome shotgun (WGS) entry which is preliminary data.</text>
</comment>
<dbReference type="OrthoDB" id="509124at2759"/>
<name>A0A9P9WGJ0_9PEZI</name>
<sequence>MALSSTASPFAGWANLRCPQHPSGILTTPTYGEASAVFTVCTETVISSNVSSVYNAIIDFNRYSAWNSFVYRVDLPPTVQTPDQVYVGMPMTLHTTGLVPLLNTTSAEEITVLDLPTTEGYSMIAWKYIDGLDGLGSRAEHPNILVPRDDGATRYLSYETYYNGLEIGVMVALRASLQFQFEQQGQDLKDYVETRGNKS</sequence>
<gene>
    <name evidence="1" type="ORF">JX265_009435</name>
</gene>
<evidence type="ECO:0008006" key="3">
    <source>
        <dbReference type="Google" id="ProtNLM"/>
    </source>
</evidence>
<accession>A0A9P9WGJ0</accession>
<protein>
    <recommendedName>
        <fullName evidence="3">Coenzyme Q-binding protein COQ10 START domain-containing protein</fullName>
    </recommendedName>
</protein>
<dbReference type="Proteomes" id="UP000829685">
    <property type="component" value="Unassembled WGS sequence"/>
</dbReference>
<keyword evidence="2" id="KW-1185">Reference proteome</keyword>
<dbReference type="SUPFAM" id="SSF55961">
    <property type="entry name" value="Bet v1-like"/>
    <property type="match status" value="1"/>
</dbReference>
<dbReference type="InterPro" id="IPR023393">
    <property type="entry name" value="START-like_dom_sf"/>
</dbReference>
<reference evidence="1" key="1">
    <citation type="submission" date="2021-03" db="EMBL/GenBank/DDBJ databases">
        <title>Revisited historic fungal species revealed as producer of novel bioactive compounds through whole genome sequencing and comparative genomics.</title>
        <authorList>
            <person name="Vignolle G.A."/>
            <person name="Hochenegger N."/>
            <person name="Mach R.L."/>
            <person name="Mach-Aigner A.R."/>
            <person name="Javad Rahimi M."/>
            <person name="Salim K.A."/>
            <person name="Chan C.M."/>
            <person name="Lim L.B.L."/>
            <person name="Cai F."/>
            <person name="Druzhinina I.S."/>
            <person name="U'Ren J.M."/>
            <person name="Derntl C."/>
        </authorList>
    </citation>
    <scope>NUCLEOTIDE SEQUENCE</scope>
    <source>
        <strain evidence="1">TUCIM 5799</strain>
    </source>
</reference>
<proteinExistence type="predicted"/>
<dbReference type="Gene3D" id="3.30.530.20">
    <property type="match status" value="1"/>
</dbReference>
<evidence type="ECO:0000313" key="2">
    <source>
        <dbReference type="Proteomes" id="UP000829685"/>
    </source>
</evidence>
<dbReference type="AlphaFoldDB" id="A0A9P9WGJ0"/>